<dbReference type="AlphaFoldDB" id="A0A9P8S1P5"/>
<keyword evidence="3" id="KW-1185">Reference proteome</keyword>
<evidence type="ECO:0000313" key="3">
    <source>
        <dbReference type="Proteomes" id="UP000018208"/>
    </source>
</evidence>
<reference evidence="2 3" key="1">
    <citation type="journal article" date="2014" name="PLoS Genet.">
        <title>The Genome of Spironucleus salmonicida Highlights a Fish Pathogen Adapted to Fluctuating Environments.</title>
        <authorList>
            <person name="Xu F."/>
            <person name="Jerlstrom-Hultqvist J."/>
            <person name="Einarsson E."/>
            <person name="Astvaldsson A."/>
            <person name="Svard S.G."/>
            <person name="Andersson J.O."/>
        </authorList>
    </citation>
    <scope>NUCLEOTIDE SEQUENCE [LARGE SCALE GENOMIC DNA]</scope>
    <source>
        <strain evidence="2 3">ATCC 50377</strain>
    </source>
</reference>
<dbReference type="RefSeq" id="XP_067768050.1">
    <property type="nucleotide sequence ID" value="XM_067904568.1"/>
</dbReference>
<feature type="compositionally biased region" description="Polar residues" evidence="1">
    <location>
        <begin position="1"/>
        <end position="21"/>
    </location>
</feature>
<accession>A0A9P8S1P5</accession>
<dbReference type="KEGG" id="ssao:94294651"/>
<proteinExistence type="predicted"/>
<dbReference type="OrthoDB" id="9979636at2759"/>
<dbReference type="EMBL" id="AUWU02000001">
    <property type="protein sequence ID" value="KAH0577277.1"/>
    <property type="molecule type" value="Genomic_DNA"/>
</dbReference>
<feature type="region of interest" description="Disordered" evidence="1">
    <location>
        <begin position="1"/>
        <end position="34"/>
    </location>
</feature>
<dbReference type="Proteomes" id="UP000018208">
    <property type="component" value="Unassembled WGS sequence"/>
</dbReference>
<evidence type="ECO:0000256" key="1">
    <source>
        <dbReference type="SAM" id="MobiDB-lite"/>
    </source>
</evidence>
<comment type="caution">
    <text evidence="2">The sequence shown here is derived from an EMBL/GenBank/DDBJ whole genome shotgun (WGS) entry which is preliminary data.</text>
</comment>
<evidence type="ECO:0000313" key="2">
    <source>
        <dbReference type="EMBL" id="KAH0577277.1"/>
    </source>
</evidence>
<sequence>MAVPPSQQFTNAHPPQTSQQRGGRPFHSSINMDKMHDSMPEHVRVERQMLTAEVIVYAKISAAKAGMATMSLPPQCHYQLTLAEATPIRGSVPAGPVKLIIVGEAQPALNTGMALFGSSQDGHLAFTGMLVKSLADIQDMVRSNPAGWVNQGAPWEGDFCHPEIDTAGATVCLSTGRPAFACPGFTLKVEQVIPADVKEFQNPFGDGKFTVSVTNNGPKQICKALFADASGAPLFEQSLIAISEQEPHVWSQALPASIKQVEFEAGQTITGEVDTLKIQNISWPQGGMRVYFTFVLGDLMSANFFYYYSSCHDSMVEARK</sequence>
<name>A0A9P8S1P5_9EUKA</name>
<dbReference type="GeneID" id="94294651"/>
<gene>
    <name evidence="2" type="ORF">SS50377_20628</name>
</gene>
<organism evidence="2 3">
    <name type="scientific">Spironucleus salmonicida</name>
    <dbReference type="NCBI Taxonomy" id="348837"/>
    <lineage>
        <taxon>Eukaryota</taxon>
        <taxon>Metamonada</taxon>
        <taxon>Diplomonadida</taxon>
        <taxon>Hexamitidae</taxon>
        <taxon>Hexamitinae</taxon>
        <taxon>Spironucleus</taxon>
    </lineage>
</organism>
<protein>
    <submittedName>
        <fullName evidence="2">Uncharacterized protein</fullName>
    </submittedName>
</protein>